<dbReference type="InterPro" id="IPR011006">
    <property type="entry name" value="CheY-like_superfamily"/>
</dbReference>
<keyword evidence="7" id="KW-1185">Reference proteome</keyword>
<dbReference type="InterPro" id="IPR016032">
    <property type="entry name" value="Sig_transdc_resp-reg_C-effctor"/>
</dbReference>
<dbReference type="Pfam" id="PF00196">
    <property type="entry name" value="GerE"/>
    <property type="match status" value="1"/>
</dbReference>
<keyword evidence="1" id="KW-0238">DNA-binding</keyword>
<feature type="region of interest" description="Disordered" evidence="3">
    <location>
        <begin position="124"/>
        <end position="145"/>
    </location>
</feature>
<evidence type="ECO:0000259" key="5">
    <source>
        <dbReference type="PROSITE" id="PS50110"/>
    </source>
</evidence>
<evidence type="ECO:0000256" key="2">
    <source>
        <dbReference type="PROSITE-ProRule" id="PRU00169"/>
    </source>
</evidence>
<dbReference type="GO" id="GO:0006355">
    <property type="term" value="P:regulation of DNA-templated transcription"/>
    <property type="evidence" value="ECO:0007669"/>
    <property type="project" value="InterPro"/>
</dbReference>
<evidence type="ECO:0000256" key="3">
    <source>
        <dbReference type="SAM" id="MobiDB-lite"/>
    </source>
</evidence>
<evidence type="ECO:0000313" key="6">
    <source>
        <dbReference type="EMBL" id="CCH72245.1"/>
    </source>
</evidence>
<protein>
    <submittedName>
        <fullName evidence="6">Transcriptional regulator, LuxR family</fullName>
    </submittedName>
</protein>
<dbReference type="InterPro" id="IPR000792">
    <property type="entry name" value="Tscrpt_reg_LuxR_C"/>
</dbReference>
<name>W6JUQ6_9MICO</name>
<sequence>MDDRRIRVALVNDYEVVVKGLGRMFESHSDEVEVVEYNVKTSVSRPVDIALFDTFAQSPDGASSHIDDVLADPDVARVVLYSWNLDPDAVAAGMERGVHGYVSKTLSTAELIEQLRRVKSGEYVVPDAPAPPGDGDADSPTNGDWPGREAGLTARESEIIALITTGLSNNDIARQTYLSINSVKSYIRSAYRRMGVSSRSQAVLWGVQHGLAPQAPERLHPAR</sequence>
<dbReference type="AlphaFoldDB" id="W6JUQ6"/>
<dbReference type="SUPFAM" id="SSF52172">
    <property type="entry name" value="CheY-like"/>
    <property type="match status" value="1"/>
</dbReference>
<keyword evidence="2" id="KW-0597">Phosphoprotein</keyword>
<organism evidence="6 7">
    <name type="scientific">Nostocoides australiense Ben110</name>
    <dbReference type="NCBI Taxonomy" id="1193182"/>
    <lineage>
        <taxon>Bacteria</taxon>
        <taxon>Bacillati</taxon>
        <taxon>Actinomycetota</taxon>
        <taxon>Actinomycetes</taxon>
        <taxon>Micrococcales</taxon>
        <taxon>Intrasporangiaceae</taxon>
        <taxon>Nostocoides</taxon>
    </lineage>
</organism>
<dbReference type="OrthoDB" id="9816529at2"/>
<proteinExistence type="predicted"/>
<comment type="caution">
    <text evidence="6">The sequence shown here is derived from an EMBL/GenBank/DDBJ whole genome shotgun (WGS) entry which is preliminary data.</text>
</comment>
<dbReference type="GO" id="GO:0003677">
    <property type="term" value="F:DNA binding"/>
    <property type="evidence" value="ECO:0007669"/>
    <property type="project" value="UniProtKB-KW"/>
</dbReference>
<gene>
    <name evidence="6" type="ORF">BN11_1480002</name>
</gene>
<feature type="domain" description="HTH luxR-type" evidence="4">
    <location>
        <begin position="145"/>
        <end position="210"/>
    </location>
</feature>
<dbReference type="InterPro" id="IPR001789">
    <property type="entry name" value="Sig_transdc_resp-reg_receiver"/>
</dbReference>
<dbReference type="STRING" id="1193182.BN11_1480002"/>
<dbReference type="PROSITE" id="PS50043">
    <property type="entry name" value="HTH_LUXR_2"/>
    <property type="match status" value="1"/>
</dbReference>
<feature type="modified residue" description="4-aspartylphosphate" evidence="2">
    <location>
        <position position="53"/>
    </location>
</feature>
<evidence type="ECO:0000256" key="1">
    <source>
        <dbReference type="ARBA" id="ARBA00023125"/>
    </source>
</evidence>
<dbReference type="PANTHER" id="PTHR43214">
    <property type="entry name" value="TWO-COMPONENT RESPONSE REGULATOR"/>
    <property type="match status" value="1"/>
</dbReference>
<evidence type="ECO:0000313" key="7">
    <source>
        <dbReference type="Proteomes" id="UP000035763"/>
    </source>
</evidence>
<accession>W6JUQ6</accession>
<dbReference type="CDD" id="cd06170">
    <property type="entry name" value="LuxR_C_like"/>
    <property type="match status" value="1"/>
</dbReference>
<dbReference type="Proteomes" id="UP000035763">
    <property type="component" value="Unassembled WGS sequence"/>
</dbReference>
<dbReference type="InterPro" id="IPR039420">
    <property type="entry name" value="WalR-like"/>
</dbReference>
<dbReference type="GO" id="GO:0000160">
    <property type="term" value="P:phosphorelay signal transduction system"/>
    <property type="evidence" value="ECO:0007669"/>
    <property type="project" value="InterPro"/>
</dbReference>
<dbReference type="SUPFAM" id="SSF46894">
    <property type="entry name" value="C-terminal effector domain of the bipartite response regulators"/>
    <property type="match status" value="1"/>
</dbReference>
<dbReference type="SMART" id="SM00421">
    <property type="entry name" value="HTH_LUXR"/>
    <property type="match status" value="1"/>
</dbReference>
<dbReference type="EMBL" id="CAJA01000055">
    <property type="protein sequence ID" value="CCH72245.1"/>
    <property type="molecule type" value="Genomic_DNA"/>
</dbReference>
<dbReference type="PROSITE" id="PS00622">
    <property type="entry name" value="HTH_LUXR_1"/>
    <property type="match status" value="1"/>
</dbReference>
<evidence type="ECO:0000259" key="4">
    <source>
        <dbReference type="PROSITE" id="PS50043"/>
    </source>
</evidence>
<feature type="domain" description="Response regulatory" evidence="5">
    <location>
        <begin position="7"/>
        <end position="119"/>
    </location>
</feature>
<dbReference type="PRINTS" id="PR00038">
    <property type="entry name" value="HTHLUXR"/>
</dbReference>
<dbReference type="PROSITE" id="PS50110">
    <property type="entry name" value="RESPONSE_REGULATORY"/>
    <property type="match status" value="1"/>
</dbReference>
<dbReference type="Gene3D" id="3.40.50.2300">
    <property type="match status" value="1"/>
</dbReference>
<dbReference type="RefSeq" id="WP_048697460.1">
    <property type="nucleotide sequence ID" value="NZ_HG764815.1"/>
</dbReference>
<reference evidence="6 7" key="1">
    <citation type="journal article" date="2013" name="ISME J.">
        <title>A metabolic model for members of the genus Tetrasphaera involved in enhanced biological phosphorus removal.</title>
        <authorList>
            <person name="Kristiansen R."/>
            <person name="Nguyen H.T.T."/>
            <person name="Saunders A.M."/>
            <person name="Nielsen J.L."/>
            <person name="Wimmer R."/>
            <person name="Le V.Q."/>
            <person name="McIlroy S.J."/>
            <person name="Petrovski S."/>
            <person name="Seviour R.J."/>
            <person name="Calteau A."/>
            <person name="Nielsen K.L."/>
            <person name="Nielsen P.H."/>
        </authorList>
    </citation>
    <scope>NUCLEOTIDE SEQUENCE [LARGE SCALE GENOMIC DNA]</scope>
    <source>
        <strain evidence="6 7">Ben110</strain>
    </source>
</reference>